<dbReference type="OrthoDB" id="5465469at2"/>
<keyword evidence="2" id="KW-1185">Reference proteome</keyword>
<protein>
    <submittedName>
        <fullName evidence="1">Uncharacterized protein</fullName>
    </submittedName>
</protein>
<gene>
    <name evidence="1" type="ORF">EQU50_00945</name>
</gene>
<sequence>MFRVHKILCLWVLFCCQAISHDHIILHNNSSEEQKILVLFQSRILLKSNESVLAPHGFSFIIDSKGRRSSISPNLSDFTEFQRKNFDVDVECEIIIPAKTEKRITPPYSLIRKITISNSTHGPISFDWEELYYMGVKTKDDWLGIRKECNLSATSANIIKLFDFSKSHNVLDLAYEKTKEPHLKNPASLIRKVYKKTDEEALQGINYLEKSSLEILKAASGKSSSSTSTSSEPIIPKKTHRMWITDLHTPTEPPLEQLEYYISSVARLNLEEGWSHKFWCWDKSRLPRTCKILENCGQNIQIAEFSHPDELKKIIASQFVFAAIDHGLFTLAGNILRNNILFYEGGFYTDIGAEFKQNPSPLFLHADIVAHHRIGRVDRRAWWIDHDFMAAKAGNFIIRDFLNRINALHELASNTEVVAFFKEPRLEHSWKNARLLTEIFNLFSEAYGIRALILPNDETIIAAHHQTSWYGGDGKSCKDIDKTTLNWFKVAPDYKDLHDSLIVDKFNLELYKKYFAPGLTSPGELTHHFCSQSLGIKAFEGSSVQSLPVTITLTSWPGKIRNAHIAIASLLSQTFKPNKVILWLADDEFPGRKIPKAISQLATRGLEVRWCENIRSAKKLIPSLCDSVLRETLLVVADMILCTDQTGSSCL</sequence>
<dbReference type="Gene3D" id="3.90.550.20">
    <property type="match status" value="1"/>
</dbReference>
<reference evidence="1 2" key="1">
    <citation type="submission" date="2018-10" db="EMBL/GenBank/DDBJ databases">
        <title>An updated phylogeny of the Alphaproteobacteria reveals that the parasitic Rickettsiales and Holosporales have independent origins.</title>
        <authorList>
            <person name="Munoz-Gomez S.A."/>
            <person name="Hess S."/>
            <person name="Burger G."/>
            <person name="Lang B.F."/>
            <person name="Susko E."/>
            <person name="Slamovits C.H."/>
            <person name="Roger A.J."/>
        </authorList>
    </citation>
    <scope>NUCLEOTIDE SEQUENCE [LARGE SCALE GENOMIC DNA]</scope>
    <source>
        <strain evidence="1">HOLO01</strain>
    </source>
</reference>
<proteinExistence type="predicted"/>
<dbReference type="SUPFAM" id="SSF53448">
    <property type="entry name" value="Nucleotide-diphospho-sugar transferases"/>
    <property type="match status" value="1"/>
</dbReference>
<accession>A0A4Q7DJA2</accession>
<organism evidence="1 2">
    <name type="scientific">Candidatus Finniella inopinata</name>
    <dbReference type="NCBI Taxonomy" id="1696036"/>
    <lineage>
        <taxon>Bacteria</taxon>
        <taxon>Pseudomonadati</taxon>
        <taxon>Pseudomonadota</taxon>
        <taxon>Alphaproteobacteria</taxon>
        <taxon>Holosporales</taxon>
        <taxon>Candidatus Paracaedibacteraceae</taxon>
        <taxon>Candidatus Finniella</taxon>
    </lineage>
</organism>
<dbReference type="AlphaFoldDB" id="A0A4Q7DJA2"/>
<comment type="caution">
    <text evidence="1">The sequence shown here is derived from an EMBL/GenBank/DDBJ whole genome shotgun (WGS) entry which is preliminary data.</text>
</comment>
<evidence type="ECO:0000313" key="2">
    <source>
        <dbReference type="Proteomes" id="UP000293550"/>
    </source>
</evidence>
<name>A0A4Q7DJA2_9PROT</name>
<evidence type="ECO:0000313" key="1">
    <source>
        <dbReference type="EMBL" id="RZI46822.1"/>
    </source>
</evidence>
<dbReference type="InterPro" id="IPR029044">
    <property type="entry name" value="Nucleotide-diphossugar_trans"/>
</dbReference>
<dbReference type="RefSeq" id="WP_130153296.1">
    <property type="nucleotide sequence ID" value="NZ_SCFB01000002.1"/>
</dbReference>
<dbReference type="Proteomes" id="UP000293550">
    <property type="component" value="Unassembled WGS sequence"/>
</dbReference>
<dbReference type="EMBL" id="SCFB01000002">
    <property type="protein sequence ID" value="RZI46822.1"/>
    <property type="molecule type" value="Genomic_DNA"/>
</dbReference>